<dbReference type="SFLD" id="SFLDS00028">
    <property type="entry name" value="Proline_Racemase"/>
    <property type="match status" value="1"/>
</dbReference>
<dbReference type="AlphaFoldDB" id="A0A090DNF6"/>
<dbReference type="STRING" id="69974.MPLDJ20_150333"/>
<organism evidence="3 4">
    <name type="scientific">Mesorhizobium plurifarium</name>
    <dbReference type="NCBI Taxonomy" id="69974"/>
    <lineage>
        <taxon>Bacteria</taxon>
        <taxon>Pseudomonadati</taxon>
        <taxon>Pseudomonadota</taxon>
        <taxon>Alphaproteobacteria</taxon>
        <taxon>Hyphomicrobiales</taxon>
        <taxon>Phyllobacteriaceae</taxon>
        <taxon>Mesorhizobium</taxon>
    </lineage>
</organism>
<keyword evidence="4" id="KW-1185">Reference proteome</keyword>
<evidence type="ECO:0000313" key="3">
    <source>
        <dbReference type="EMBL" id="CDX15716.1"/>
    </source>
</evidence>
<protein>
    <recommendedName>
        <fullName evidence="5">Proline racemase</fullName>
    </recommendedName>
</protein>
<dbReference type="PIRSF" id="PIRSF029792">
    <property type="entry name" value="Pro_racemase"/>
    <property type="match status" value="1"/>
</dbReference>
<gene>
    <name evidence="3" type="ORF">MPL3356_20016</name>
</gene>
<dbReference type="InterPro" id="IPR008794">
    <property type="entry name" value="Pro_racemase_fam"/>
</dbReference>
<dbReference type="SUPFAM" id="SSF54506">
    <property type="entry name" value="Diaminopimelate epimerase-like"/>
    <property type="match status" value="1"/>
</dbReference>
<evidence type="ECO:0000256" key="1">
    <source>
        <dbReference type="ARBA" id="ARBA00007529"/>
    </source>
</evidence>
<dbReference type="PANTHER" id="PTHR33442">
    <property type="entry name" value="TRANS-3-HYDROXY-L-PROLINE DEHYDRATASE"/>
    <property type="match status" value="1"/>
</dbReference>
<dbReference type="PANTHER" id="PTHR33442:SF5">
    <property type="entry name" value="BIFUNCTIONAL TRANS-3-HYDROXY-L-PROLINE DEHYDRATASE_2-EPIMERASE"/>
    <property type="match status" value="1"/>
</dbReference>
<dbReference type="FunFam" id="3.10.310.10:FF:000005">
    <property type="entry name" value="Proline racemase"/>
    <property type="match status" value="1"/>
</dbReference>
<reference evidence="4" key="1">
    <citation type="submission" date="2014-08" db="EMBL/GenBank/DDBJ databases">
        <authorList>
            <person name="Moulin L."/>
        </authorList>
    </citation>
    <scope>NUCLEOTIDE SEQUENCE [LARGE SCALE GENOMIC DNA]</scope>
</reference>
<name>A0A090DNF6_MESPL</name>
<dbReference type="Gene3D" id="3.10.310.10">
    <property type="entry name" value="Diaminopimelate Epimerase, Chain A, domain 1"/>
    <property type="match status" value="2"/>
</dbReference>
<dbReference type="Pfam" id="PF05544">
    <property type="entry name" value="Pro_racemase"/>
    <property type="match status" value="1"/>
</dbReference>
<evidence type="ECO:0008006" key="5">
    <source>
        <dbReference type="Google" id="ProtNLM"/>
    </source>
</evidence>
<sequence>MRTKTSIRVVGCHAEGEIGDVIVGGVLPPAGRTMMEKMITMERDHDHIRRMLICEPRGSVARHVNLLVPSTREDCVAGAIIMEPTEYPPMSGSNTICVATVLLETGMVPMQEPETRFKLDMPGGVIEVRAECKDGKCQSITFRNAPAFAHSLDANIEVEGLGTLKVDIAYGGMFYAIVDASALGFSVTADEARELAVAGEKVRRAAREQLDVVHPQFDNVRGVSIVQFAMPFQGPGKVTRNTCIVSPGRSDRSPTGTGTSARMAVLQARGQMKEGEVLIHESIIGSRFTGKILELTEVAGRKAIVPQITGRAWITGEHNYYLDPTDPYPQGYVLSDTWGTSTSVTQ</sequence>
<dbReference type="EMBL" id="CCMZ01000012">
    <property type="protein sequence ID" value="CDX15716.1"/>
    <property type="molecule type" value="Genomic_DNA"/>
</dbReference>
<comment type="similarity">
    <text evidence="1">Belongs to the proline racemase family.</text>
</comment>
<proteinExistence type="inferred from homology"/>
<dbReference type="GO" id="GO:0047580">
    <property type="term" value="F:4-hydroxyproline epimerase activity"/>
    <property type="evidence" value="ECO:0007669"/>
    <property type="project" value="TreeGrafter"/>
</dbReference>
<dbReference type="GO" id="GO:0050346">
    <property type="term" value="F:trans-L-3-hydroxyproline dehydratase activity"/>
    <property type="evidence" value="ECO:0007669"/>
    <property type="project" value="UniProtKB-ARBA"/>
</dbReference>
<evidence type="ECO:0000256" key="2">
    <source>
        <dbReference type="ARBA" id="ARBA00023235"/>
    </source>
</evidence>
<accession>A0A090DNF6</accession>
<dbReference type="Proteomes" id="UP000045285">
    <property type="component" value="Unassembled WGS sequence"/>
</dbReference>
<keyword evidence="2" id="KW-0413">Isomerase</keyword>
<evidence type="ECO:0000313" key="4">
    <source>
        <dbReference type="Proteomes" id="UP000045285"/>
    </source>
</evidence>